<keyword evidence="2" id="KW-0732">Signal</keyword>
<evidence type="ECO:0000256" key="2">
    <source>
        <dbReference type="SAM" id="SignalP"/>
    </source>
</evidence>
<feature type="compositionally biased region" description="Polar residues" evidence="1">
    <location>
        <begin position="367"/>
        <end position="397"/>
    </location>
</feature>
<feature type="compositionally biased region" description="Polar residues" evidence="1">
    <location>
        <begin position="286"/>
        <end position="304"/>
    </location>
</feature>
<accession>A0ABR3XZZ0</accession>
<feature type="compositionally biased region" description="Polar residues" evidence="1">
    <location>
        <begin position="168"/>
        <end position="209"/>
    </location>
</feature>
<feature type="chain" id="PRO_5046854052" evidence="2">
    <location>
        <begin position="20"/>
        <end position="586"/>
    </location>
</feature>
<dbReference type="EMBL" id="JAVDPF010000007">
    <property type="protein sequence ID" value="KAL1881596.1"/>
    <property type="molecule type" value="Genomic_DNA"/>
</dbReference>
<organism evidence="3 4">
    <name type="scientific">Paecilomyces lecythidis</name>
    <dbReference type="NCBI Taxonomy" id="3004212"/>
    <lineage>
        <taxon>Eukaryota</taxon>
        <taxon>Fungi</taxon>
        <taxon>Dikarya</taxon>
        <taxon>Ascomycota</taxon>
        <taxon>Pezizomycotina</taxon>
        <taxon>Eurotiomycetes</taxon>
        <taxon>Eurotiomycetidae</taxon>
        <taxon>Eurotiales</taxon>
        <taxon>Thermoascaceae</taxon>
        <taxon>Paecilomyces</taxon>
    </lineage>
</organism>
<sequence>MSGMEVLAVVACVAAIVSAYNDGAELVKRIKAKREAKRALAEQATQDLEVSLARGPPTVQTAYDSNFRRFGAQYEQGDQIAREQMKDIIINLQRALLTNLRTASEDDVEVNFVALQIASDDSRVNAVMALCELYQRMAVAAPILTGPGPMSIPRARDTQFTTQFSSSPTDQRYSFASTPPSMINNSMQISTSPSDNHTGSSPVGSQSQAIGERRNMSLSSSPGSKRRSFLSSLLHSSSRHSNSTGHASSRGGQSPITPVNEAEVEEDGRFVNSVRRNDTIPILHMQEQSQRHQTAAVNQHSPRSSKGHIDQFLAPEEGVNPWTQDSDEDEDIPPHPSSHDIPSGSSHVWGDDSQDYPFHDGGPPPKGNTSGPLFSHNTSPTIPRGHTGSSNVSHRSATSSLSGTMAVSSGMSMTLYLPCEENGFAGFCKGAWKLQIGVKKAFKPESRPAGMYNDIPFWRCSKCCYEGPMARGVTKSTRAYDNRVRIHQDTGIRYRWAFLAKSHIAMRRVPTGTDGSVGIFGCIFCCAERKAPSENFGNLSIFMHHLLQHRHLVVPKREALLDRTRCVLGRVAHQEEDFDINIPPET</sequence>
<evidence type="ECO:0000313" key="3">
    <source>
        <dbReference type="EMBL" id="KAL1881596.1"/>
    </source>
</evidence>
<feature type="region of interest" description="Disordered" evidence="1">
    <location>
        <begin position="162"/>
        <end position="272"/>
    </location>
</feature>
<proteinExistence type="predicted"/>
<dbReference type="PANTHER" id="PTHR42354">
    <property type="entry name" value="C2H2-TYPE DOMAIN-CONTAINING PROTEIN"/>
    <property type="match status" value="1"/>
</dbReference>
<protein>
    <submittedName>
        <fullName evidence="3">Uncharacterized protein</fullName>
    </submittedName>
</protein>
<reference evidence="3 4" key="1">
    <citation type="journal article" date="2024" name="IMA Fungus">
        <title>IMA Genome - F19 : A genome assembly and annotation guide to empower mycologists, including annotated draft genome sequences of Ceratocystis pirilliformis, Diaporthe australafricana, Fusarium ophioides, Paecilomyces lecythidis, and Sporothrix stenoceras.</title>
        <authorList>
            <person name="Aylward J."/>
            <person name="Wilson A.M."/>
            <person name="Visagie C.M."/>
            <person name="Spraker J."/>
            <person name="Barnes I."/>
            <person name="Buitendag C."/>
            <person name="Ceriani C."/>
            <person name="Del Mar Angel L."/>
            <person name="du Plessis D."/>
            <person name="Fuchs T."/>
            <person name="Gasser K."/>
            <person name="Kramer D."/>
            <person name="Li W."/>
            <person name="Munsamy K."/>
            <person name="Piso A."/>
            <person name="Price J.L."/>
            <person name="Sonnekus B."/>
            <person name="Thomas C."/>
            <person name="van der Nest A."/>
            <person name="van Dijk A."/>
            <person name="van Heerden A."/>
            <person name="van Vuuren N."/>
            <person name="Yilmaz N."/>
            <person name="Duong T.A."/>
            <person name="van der Merwe N.A."/>
            <person name="Wingfield M.J."/>
            <person name="Wingfield B.D."/>
        </authorList>
    </citation>
    <scope>NUCLEOTIDE SEQUENCE [LARGE SCALE GENOMIC DNA]</scope>
    <source>
        <strain evidence="3 4">CMW 18167</strain>
    </source>
</reference>
<dbReference type="Proteomes" id="UP001583193">
    <property type="component" value="Unassembled WGS sequence"/>
</dbReference>
<dbReference type="PANTHER" id="PTHR42354:SF1">
    <property type="entry name" value="C2H2-TYPE DOMAIN-CONTAINING PROTEIN"/>
    <property type="match status" value="1"/>
</dbReference>
<evidence type="ECO:0000313" key="4">
    <source>
        <dbReference type="Proteomes" id="UP001583193"/>
    </source>
</evidence>
<name>A0ABR3XZZ0_9EURO</name>
<gene>
    <name evidence="3" type="ORF">Plec18167_003193</name>
</gene>
<comment type="caution">
    <text evidence="3">The sequence shown here is derived from an EMBL/GenBank/DDBJ whole genome shotgun (WGS) entry which is preliminary data.</text>
</comment>
<keyword evidence="4" id="KW-1185">Reference proteome</keyword>
<feature type="compositionally biased region" description="Low complexity" evidence="1">
    <location>
        <begin position="217"/>
        <end position="249"/>
    </location>
</feature>
<feature type="region of interest" description="Disordered" evidence="1">
    <location>
        <begin position="286"/>
        <end position="397"/>
    </location>
</feature>
<feature type="signal peptide" evidence="2">
    <location>
        <begin position="1"/>
        <end position="19"/>
    </location>
</feature>
<evidence type="ECO:0000256" key="1">
    <source>
        <dbReference type="SAM" id="MobiDB-lite"/>
    </source>
</evidence>